<evidence type="ECO:0000313" key="2">
    <source>
        <dbReference type="Proteomes" id="UP000618926"/>
    </source>
</evidence>
<dbReference type="Proteomes" id="UP000618926">
    <property type="component" value="Unassembled WGS sequence"/>
</dbReference>
<evidence type="ECO:0000313" key="1">
    <source>
        <dbReference type="EMBL" id="MBE2888969.1"/>
    </source>
</evidence>
<dbReference type="EMBL" id="JADBFD010000019">
    <property type="protein sequence ID" value="MBE2888969.1"/>
    <property type="molecule type" value="Genomic_DNA"/>
</dbReference>
<gene>
    <name evidence="1" type="ORF">IIE05_13445</name>
</gene>
<organism evidence="1 2">
    <name type="scientific">Geobacter anodireducens</name>
    <dbReference type="NCBI Taxonomy" id="1340425"/>
    <lineage>
        <taxon>Bacteria</taxon>
        <taxon>Pseudomonadati</taxon>
        <taxon>Thermodesulfobacteriota</taxon>
        <taxon>Desulfuromonadia</taxon>
        <taxon>Geobacterales</taxon>
        <taxon>Geobacteraceae</taxon>
        <taxon>Geobacter</taxon>
    </lineage>
</organism>
<name>A0ABR9NXJ2_9BACT</name>
<reference evidence="1 2" key="1">
    <citation type="submission" date="2020-10" db="EMBL/GenBank/DDBJ databases">
        <title>Investigation of anaerobic biodegradation of phenanthrene by a sulfate-dependent Geobacter anodireducens strain PheS2.</title>
        <authorList>
            <person name="Zhang Z."/>
        </authorList>
    </citation>
    <scope>NUCLEOTIDE SEQUENCE [LARGE SCALE GENOMIC DNA]</scope>
    <source>
        <strain evidence="1 2">PheS2</strain>
    </source>
</reference>
<sequence>MDWIKREVGNGLQGLIALRLRNAPAEDMIELTADIWVESFAQRVSIEVLDAPRIREGFRLIFGRIREWPAPIDVIELMPNRPPRPALPEPEVNDCDPRVRELIRDLGARLGW</sequence>
<keyword evidence="2" id="KW-1185">Reference proteome</keyword>
<accession>A0ABR9NXJ2</accession>
<comment type="caution">
    <text evidence="1">The sequence shown here is derived from an EMBL/GenBank/DDBJ whole genome shotgun (WGS) entry which is preliminary data.</text>
</comment>
<dbReference type="RefSeq" id="WP_192905787.1">
    <property type="nucleotide sequence ID" value="NZ_JADBFD010000019.1"/>
</dbReference>
<protein>
    <submittedName>
        <fullName evidence="1">Uncharacterized protein</fullName>
    </submittedName>
</protein>
<proteinExistence type="predicted"/>